<dbReference type="InterPro" id="IPR043502">
    <property type="entry name" value="DNA/RNA_pol_sf"/>
</dbReference>
<dbReference type="PANTHER" id="PTHR11439:SF483">
    <property type="entry name" value="PEPTIDE SYNTHASE GLIP-LIKE, PUTATIVE (AFU_ORTHOLOGUE AFUA_3G12920)-RELATED"/>
    <property type="match status" value="1"/>
</dbReference>
<dbReference type="InterPro" id="IPR057670">
    <property type="entry name" value="SH3_retrovirus"/>
</dbReference>
<dbReference type="Pfam" id="PF25597">
    <property type="entry name" value="SH3_retrovirus"/>
    <property type="match status" value="1"/>
</dbReference>
<evidence type="ECO:0000313" key="4">
    <source>
        <dbReference type="EMBL" id="PKU80183.1"/>
    </source>
</evidence>
<evidence type="ECO:0000259" key="2">
    <source>
        <dbReference type="Pfam" id="PF07727"/>
    </source>
</evidence>
<evidence type="ECO:0000313" key="5">
    <source>
        <dbReference type="Proteomes" id="UP000233837"/>
    </source>
</evidence>
<accession>A0A2I0WX02</accession>
<sequence length="698" mass="79548">MFNISPDYQHLRIFGCACFPHLPHQSSNKLQPKSSMCVFLGYSDKHKGYKCLNQDNNNIIISRHVTFIEHLFPFMQITSSATTQIPDVPAPLLLPISKAYDTVIPTSKYIKPNTYNNTGLDKPDARSVTTLPAQTTLEQPHSSPVVPTQHPMTTRLKTGSLKPIQRMNLHHELNHENSLDTPTTYSEASKKFEWRQAMEEEFAALQQQGTWNLIPPPKNASILGCKWTFRKKFKADGSVARFKARLVAQGNCQEYGLDYEETFSPVAKFPTIRVFFTVALYHGWNIQQLDVTNAFLHGTLNETVYMKQPRGFEDNVHPNYICSLKKAIYGLKQAPRQWYTTFTNHLIQIGFQHSKADPSLLVYHRKNIRLFLLVYVDDILITGDNDKAISDLIQKLHAQFTMKHLGKASNFLGITIKHEQDKYLLSQQAYAHSLLQQTNLTRCNSLSNPSCMKPPMQLTEDTNAFDETTYWCITGALQYLTITRPDIAHAVNTLSQHMHDPAALHFRLLKRLLRYIKGTVTFGLPILKSTLQLRTFSDADWAGDPNTWKSTSGFCTFLGDMLVSWTMKKQTTVSRSSTESEYRALASATADTIWLKRLLSDFQIPHEEPVTIFCDNTSAIALANNPVFHARTKHIEIDQRFVRDHIQRKTISLLPISTVDQIADIFTKALPTPRFKLLRSKLTIQEDSSLCGEMLEHT</sequence>
<evidence type="ECO:0000259" key="3">
    <source>
        <dbReference type="Pfam" id="PF25597"/>
    </source>
</evidence>
<keyword evidence="5" id="KW-1185">Reference proteome</keyword>
<dbReference type="AlphaFoldDB" id="A0A2I0WX02"/>
<reference evidence="4 5" key="2">
    <citation type="journal article" date="2017" name="Nature">
        <title>The Apostasia genome and the evolution of orchids.</title>
        <authorList>
            <person name="Zhang G.Q."/>
            <person name="Liu K.W."/>
            <person name="Li Z."/>
            <person name="Lohaus R."/>
            <person name="Hsiao Y.Y."/>
            <person name="Niu S.C."/>
            <person name="Wang J.Y."/>
            <person name="Lin Y.C."/>
            <person name="Xu Q."/>
            <person name="Chen L.J."/>
            <person name="Yoshida K."/>
            <person name="Fujiwara S."/>
            <person name="Wang Z.W."/>
            <person name="Zhang Y.Q."/>
            <person name="Mitsuda N."/>
            <person name="Wang M."/>
            <person name="Liu G.H."/>
            <person name="Pecoraro L."/>
            <person name="Huang H.X."/>
            <person name="Xiao X.J."/>
            <person name="Lin M."/>
            <person name="Wu X.Y."/>
            <person name="Wu W.L."/>
            <person name="Chen Y.Y."/>
            <person name="Chang S.B."/>
            <person name="Sakamoto S."/>
            <person name="Ohme-Takagi M."/>
            <person name="Yagi M."/>
            <person name="Zeng S.J."/>
            <person name="Shen C.Y."/>
            <person name="Yeh C.M."/>
            <person name="Luo Y.B."/>
            <person name="Tsai W.C."/>
            <person name="Van de Peer Y."/>
            <person name="Liu Z.J."/>
        </authorList>
    </citation>
    <scope>NUCLEOTIDE SEQUENCE [LARGE SCALE GENOMIC DNA]</scope>
    <source>
        <tissue evidence="4">The whole plant</tissue>
    </source>
</reference>
<feature type="domain" description="Reverse transcriptase Ty1/copia-type" evidence="2">
    <location>
        <begin position="210"/>
        <end position="449"/>
    </location>
</feature>
<dbReference type="CDD" id="cd09272">
    <property type="entry name" value="RNase_HI_RT_Ty1"/>
    <property type="match status" value="1"/>
</dbReference>
<dbReference type="SUPFAM" id="SSF56672">
    <property type="entry name" value="DNA/RNA polymerases"/>
    <property type="match status" value="1"/>
</dbReference>
<dbReference type="PANTHER" id="PTHR11439">
    <property type="entry name" value="GAG-POL-RELATED RETROTRANSPOSON"/>
    <property type="match status" value="1"/>
</dbReference>
<protein>
    <submittedName>
        <fullName evidence="4">Retrovirus-related Pol polyprotein from transposon TNT 1-94</fullName>
    </submittedName>
</protein>
<proteinExistence type="predicted"/>
<dbReference type="Proteomes" id="UP000233837">
    <property type="component" value="Unassembled WGS sequence"/>
</dbReference>
<reference evidence="4 5" key="1">
    <citation type="journal article" date="2016" name="Sci. Rep.">
        <title>The Dendrobium catenatum Lindl. genome sequence provides insights into polysaccharide synthase, floral development and adaptive evolution.</title>
        <authorList>
            <person name="Zhang G.Q."/>
            <person name="Xu Q."/>
            <person name="Bian C."/>
            <person name="Tsai W.C."/>
            <person name="Yeh C.M."/>
            <person name="Liu K.W."/>
            <person name="Yoshida K."/>
            <person name="Zhang L.S."/>
            <person name="Chang S.B."/>
            <person name="Chen F."/>
            <person name="Shi Y."/>
            <person name="Su Y.Y."/>
            <person name="Zhang Y.Q."/>
            <person name="Chen L.J."/>
            <person name="Yin Y."/>
            <person name="Lin M."/>
            <person name="Huang H."/>
            <person name="Deng H."/>
            <person name="Wang Z.W."/>
            <person name="Zhu S.L."/>
            <person name="Zhao X."/>
            <person name="Deng C."/>
            <person name="Niu S.C."/>
            <person name="Huang J."/>
            <person name="Wang M."/>
            <person name="Liu G.H."/>
            <person name="Yang H.J."/>
            <person name="Xiao X.J."/>
            <person name="Hsiao Y.Y."/>
            <person name="Wu W.L."/>
            <person name="Chen Y.Y."/>
            <person name="Mitsuda N."/>
            <person name="Ohme-Takagi M."/>
            <person name="Luo Y.B."/>
            <person name="Van de Peer Y."/>
            <person name="Liu Z.J."/>
        </authorList>
    </citation>
    <scope>NUCLEOTIDE SEQUENCE [LARGE SCALE GENOMIC DNA]</scope>
    <source>
        <tissue evidence="4">The whole plant</tissue>
    </source>
</reference>
<evidence type="ECO:0000256" key="1">
    <source>
        <dbReference type="SAM" id="MobiDB-lite"/>
    </source>
</evidence>
<gene>
    <name evidence="4" type="ORF">MA16_Dca011928</name>
</gene>
<dbReference type="EMBL" id="KZ502364">
    <property type="protein sequence ID" value="PKU80183.1"/>
    <property type="molecule type" value="Genomic_DNA"/>
</dbReference>
<dbReference type="InterPro" id="IPR013103">
    <property type="entry name" value="RVT_2"/>
</dbReference>
<feature type="region of interest" description="Disordered" evidence="1">
    <location>
        <begin position="134"/>
        <end position="153"/>
    </location>
</feature>
<feature type="domain" description="Retroviral polymerase SH3-like" evidence="3">
    <location>
        <begin position="16"/>
        <end position="77"/>
    </location>
</feature>
<name>A0A2I0WX02_9ASPA</name>
<organism evidence="4 5">
    <name type="scientific">Dendrobium catenatum</name>
    <dbReference type="NCBI Taxonomy" id="906689"/>
    <lineage>
        <taxon>Eukaryota</taxon>
        <taxon>Viridiplantae</taxon>
        <taxon>Streptophyta</taxon>
        <taxon>Embryophyta</taxon>
        <taxon>Tracheophyta</taxon>
        <taxon>Spermatophyta</taxon>
        <taxon>Magnoliopsida</taxon>
        <taxon>Liliopsida</taxon>
        <taxon>Asparagales</taxon>
        <taxon>Orchidaceae</taxon>
        <taxon>Epidendroideae</taxon>
        <taxon>Malaxideae</taxon>
        <taxon>Dendrobiinae</taxon>
        <taxon>Dendrobium</taxon>
    </lineage>
</organism>
<dbReference type="Pfam" id="PF07727">
    <property type="entry name" value="RVT_2"/>
    <property type="match status" value="1"/>
</dbReference>